<accession>K2JDQ7</accession>
<sequence>MSRLTTTRRDEGDGDEPGRENIAISGPERGQGMWKRRYPAKIITAKNGTSNKTSPVGSGI</sequence>
<evidence type="ECO:0000313" key="2">
    <source>
        <dbReference type="EMBL" id="EKE72812.1"/>
    </source>
</evidence>
<feature type="region of interest" description="Disordered" evidence="1">
    <location>
        <begin position="1"/>
        <end position="34"/>
    </location>
</feature>
<name>K2JDQ7_9RHOB</name>
<dbReference type="Proteomes" id="UP000006762">
    <property type="component" value="Unassembled WGS sequence"/>
</dbReference>
<dbReference type="AlphaFoldDB" id="K2JDQ7"/>
<gene>
    <name evidence="2" type="ORF">B30_07511</name>
</gene>
<comment type="caution">
    <text evidence="2">The sequence shown here is derived from an EMBL/GenBank/DDBJ whole genome shotgun (WGS) entry which is preliminary data.</text>
</comment>
<reference evidence="2 3" key="1">
    <citation type="submission" date="2012-09" db="EMBL/GenBank/DDBJ databases">
        <title>Celeribacter baekdonensis B30 Genome Sequencing.</title>
        <authorList>
            <person name="Wang W."/>
        </authorList>
    </citation>
    <scope>NUCLEOTIDE SEQUENCE [LARGE SCALE GENOMIC DNA]</scope>
    <source>
        <strain evidence="2 3">B30</strain>
    </source>
</reference>
<dbReference type="EMBL" id="AMRK01000003">
    <property type="protein sequence ID" value="EKE72812.1"/>
    <property type="molecule type" value="Genomic_DNA"/>
</dbReference>
<evidence type="ECO:0000256" key="1">
    <source>
        <dbReference type="SAM" id="MobiDB-lite"/>
    </source>
</evidence>
<organism evidence="2 3">
    <name type="scientific">Celeribacter baekdonensis B30</name>
    <dbReference type="NCBI Taxonomy" id="1208323"/>
    <lineage>
        <taxon>Bacteria</taxon>
        <taxon>Pseudomonadati</taxon>
        <taxon>Pseudomonadota</taxon>
        <taxon>Alphaproteobacteria</taxon>
        <taxon>Rhodobacterales</taxon>
        <taxon>Roseobacteraceae</taxon>
        <taxon>Celeribacter</taxon>
    </lineage>
</organism>
<dbReference type="STRING" id="1208323.B30_07511"/>
<keyword evidence="3" id="KW-1185">Reference proteome</keyword>
<proteinExistence type="predicted"/>
<protein>
    <submittedName>
        <fullName evidence="2">Uncharacterized protein</fullName>
    </submittedName>
</protein>
<feature type="compositionally biased region" description="Basic and acidic residues" evidence="1">
    <location>
        <begin position="7"/>
        <end position="19"/>
    </location>
</feature>
<evidence type="ECO:0000313" key="3">
    <source>
        <dbReference type="Proteomes" id="UP000006762"/>
    </source>
</evidence>